<reference evidence="1 2" key="1">
    <citation type="journal article" date="2010" name="BMC Genomics">
        <title>Metabolic flexibility revealed in the genome of the cyst-forming alpha-1 proteobacterium Rhodospirillum centenum.</title>
        <authorList>
            <person name="Lu Y.K."/>
            <person name="Marden J."/>
            <person name="Han M."/>
            <person name="Swingley W.D."/>
            <person name="Mastrian S.D."/>
            <person name="Chowdhury S.R."/>
            <person name="Hao J."/>
            <person name="Helmy T."/>
            <person name="Kim S."/>
            <person name="Kurdoglu A.A."/>
            <person name="Matthies H.J."/>
            <person name="Rollo D."/>
            <person name="Stothard P."/>
            <person name="Blankenship R.E."/>
            <person name="Bauer C.E."/>
            <person name="Touchman J.W."/>
        </authorList>
    </citation>
    <scope>NUCLEOTIDE SEQUENCE [LARGE SCALE GENOMIC DNA]</scope>
    <source>
        <strain evidence="2">ATCC 51521 / SW</strain>
    </source>
</reference>
<keyword evidence="2" id="KW-1185">Reference proteome</keyword>
<protein>
    <submittedName>
        <fullName evidence="1">Uncharacterized protein</fullName>
    </submittedName>
</protein>
<dbReference type="EMBL" id="CP000613">
    <property type="protein sequence ID" value="ACI98015.1"/>
    <property type="molecule type" value="Genomic_DNA"/>
</dbReference>
<proteinExistence type="predicted"/>
<organism evidence="1 2">
    <name type="scientific">Rhodospirillum centenum (strain ATCC 51521 / SW)</name>
    <dbReference type="NCBI Taxonomy" id="414684"/>
    <lineage>
        <taxon>Bacteria</taxon>
        <taxon>Pseudomonadati</taxon>
        <taxon>Pseudomonadota</taxon>
        <taxon>Alphaproteobacteria</taxon>
        <taxon>Rhodospirillales</taxon>
        <taxon>Rhodospirillaceae</taxon>
        <taxon>Rhodospirillum</taxon>
    </lineage>
</organism>
<accession>B6IRC9</accession>
<evidence type="ECO:0000313" key="2">
    <source>
        <dbReference type="Proteomes" id="UP000001591"/>
    </source>
</evidence>
<dbReference type="KEGG" id="rce:RC1_0579"/>
<dbReference type="HOGENOM" id="CLU_3029400_0_0_5"/>
<dbReference type="Proteomes" id="UP000001591">
    <property type="component" value="Chromosome"/>
</dbReference>
<sequence>MKSTVAPHPPLGRDVRGSCGCGYTRGRVHALRIPHSWLPEISDDLHGGATLRQNP</sequence>
<gene>
    <name evidence="1" type="ordered locus">RC1_0579</name>
</gene>
<dbReference type="AlphaFoldDB" id="B6IRC9"/>
<name>B6IRC9_RHOCS</name>
<evidence type="ECO:0000313" key="1">
    <source>
        <dbReference type="EMBL" id="ACI98015.1"/>
    </source>
</evidence>